<dbReference type="AlphaFoldDB" id="A0AAW2G519"/>
<reference evidence="2 3" key="1">
    <citation type="submission" date="2023-03" db="EMBL/GenBank/DDBJ databases">
        <title>High recombination rates correlate with genetic variation in Cardiocondyla obscurior ants.</title>
        <authorList>
            <person name="Errbii M."/>
        </authorList>
    </citation>
    <scope>NUCLEOTIDE SEQUENCE [LARGE SCALE GENOMIC DNA]</scope>
    <source>
        <strain evidence="2">Alpha-2009</strain>
        <tissue evidence="2">Whole body</tissue>
    </source>
</reference>
<dbReference type="EMBL" id="JADYXP020000007">
    <property type="protein sequence ID" value="KAL0121227.1"/>
    <property type="molecule type" value="Genomic_DNA"/>
</dbReference>
<gene>
    <name evidence="2" type="ORF">PUN28_008718</name>
</gene>
<evidence type="ECO:0000313" key="3">
    <source>
        <dbReference type="Proteomes" id="UP001430953"/>
    </source>
</evidence>
<keyword evidence="3" id="KW-1185">Reference proteome</keyword>
<dbReference type="Proteomes" id="UP001430953">
    <property type="component" value="Unassembled WGS sequence"/>
</dbReference>
<sequence>MRFNILFVLRNTIHRRLRSFVDILSTHGPRIACDYLPARVLSRGQRTVKRNVLRKSHFGERQENRRNSSIPSRWSDDRPLSRSFFFFSENYN</sequence>
<name>A0AAW2G519_9HYME</name>
<evidence type="ECO:0000313" key="2">
    <source>
        <dbReference type="EMBL" id="KAL0121227.1"/>
    </source>
</evidence>
<evidence type="ECO:0000256" key="1">
    <source>
        <dbReference type="SAM" id="MobiDB-lite"/>
    </source>
</evidence>
<comment type="caution">
    <text evidence="2">The sequence shown here is derived from an EMBL/GenBank/DDBJ whole genome shotgun (WGS) entry which is preliminary data.</text>
</comment>
<accession>A0AAW2G519</accession>
<proteinExistence type="predicted"/>
<feature type="compositionally biased region" description="Basic and acidic residues" evidence="1">
    <location>
        <begin position="57"/>
        <end position="66"/>
    </location>
</feature>
<protein>
    <submittedName>
        <fullName evidence="2">Uncharacterized protein</fullName>
    </submittedName>
</protein>
<feature type="region of interest" description="Disordered" evidence="1">
    <location>
        <begin position="54"/>
        <end position="78"/>
    </location>
</feature>
<organism evidence="2 3">
    <name type="scientific">Cardiocondyla obscurior</name>
    <dbReference type="NCBI Taxonomy" id="286306"/>
    <lineage>
        <taxon>Eukaryota</taxon>
        <taxon>Metazoa</taxon>
        <taxon>Ecdysozoa</taxon>
        <taxon>Arthropoda</taxon>
        <taxon>Hexapoda</taxon>
        <taxon>Insecta</taxon>
        <taxon>Pterygota</taxon>
        <taxon>Neoptera</taxon>
        <taxon>Endopterygota</taxon>
        <taxon>Hymenoptera</taxon>
        <taxon>Apocrita</taxon>
        <taxon>Aculeata</taxon>
        <taxon>Formicoidea</taxon>
        <taxon>Formicidae</taxon>
        <taxon>Myrmicinae</taxon>
        <taxon>Cardiocondyla</taxon>
    </lineage>
</organism>